<organism evidence="1">
    <name type="scientific">uncultured Eubacteriales bacterium</name>
    <dbReference type="NCBI Taxonomy" id="172733"/>
    <lineage>
        <taxon>Bacteria</taxon>
        <taxon>Bacillati</taxon>
        <taxon>Bacillota</taxon>
        <taxon>Clostridia</taxon>
        <taxon>Eubacteriales</taxon>
        <taxon>environmental samples</taxon>
    </lineage>
</organism>
<proteinExistence type="predicted"/>
<evidence type="ECO:0000313" key="1">
    <source>
        <dbReference type="EMBL" id="SBV94346.1"/>
    </source>
</evidence>
<protein>
    <recommendedName>
        <fullName evidence="2">HK97 gp10 family phage protein</fullName>
    </recommendedName>
</protein>
<reference evidence="1" key="1">
    <citation type="submission" date="2016-04" db="EMBL/GenBank/DDBJ databases">
        <authorList>
            <person name="Evans L.H."/>
            <person name="Alamgir A."/>
            <person name="Owens N."/>
            <person name="Weber N.D."/>
            <person name="Virtaneva K."/>
            <person name="Barbian K."/>
            <person name="Babar A."/>
            <person name="Rosenke K."/>
        </authorList>
    </citation>
    <scope>NUCLEOTIDE SEQUENCE</scope>
    <source>
        <strain evidence="1">86</strain>
    </source>
</reference>
<evidence type="ECO:0008006" key="2">
    <source>
        <dbReference type="Google" id="ProtNLM"/>
    </source>
</evidence>
<dbReference type="AlphaFoldDB" id="A0A212J4F6"/>
<name>A0A212J4F6_9FIRM</name>
<accession>A0A212J4F6</accession>
<gene>
    <name evidence="1" type="ORF">KL86CLO1_10501</name>
</gene>
<sequence>MSVDNSELMAFQRKLEALRDSMPQVMEQLVVGEGVYAVKQARSICKEDGIVNNGTYRMNFHAGNRAMIDPGGAEYDGSPVLKSGTSYKIDVYNNLDYAKHLEYGFRSHFVPGYWEGHSYVYQPGFPGGMYVGPYNGFVRGHFTLMRAIRRTKQTQDARLQRKADKIIREGLR</sequence>
<dbReference type="EMBL" id="FLUN01000001">
    <property type="protein sequence ID" value="SBV94346.1"/>
    <property type="molecule type" value="Genomic_DNA"/>
</dbReference>